<feature type="domain" description="PASTA" evidence="2">
    <location>
        <begin position="509"/>
        <end position="575"/>
    </location>
</feature>
<feature type="compositionally biased region" description="Gly residues" evidence="1">
    <location>
        <begin position="412"/>
        <end position="434"/>
    </location>
</feature>
<dbReference type="Gene3D" id="3.30.10.20">
    <property type="match status" value="3"/>
</dbReference>
<feature type="region of interest" description="Disordered" evidence="1">
    <location>
        <begin position="362"/>
        <end position="450"/>
    </location>
</feature>
<evidence type="ECO:0000259" key="2">
    <source>
        <dbReference type="PROSITE" id="PS51178"/>
    </source>
</evidence>
<accession>A0A4R5C6G9</accession>
<evidence type="ECO:0000313" key="4">
    <source>
        <dbReference type="Proteomes" id="UP000294513"/>
    </source>
</evidence>
<dbReference type="RefSeq" id="WP_131891914.1">
    <property type="nucleotide sequence ID" value="NZ_SMKU01000039.1"/>
</dbReference>
<dbReference type="AlphaFoldDB" id="A0A4R5C6G9"/>
<name>A0A4R5C6G9_9ACTN</name>
<dbReference type="SMART" id="SM00740">
    <property type="entry name" value="PASTA"/>
    <property type="match status" value="3"/>
</dbReference>
<comment type="caution">
    <text evidence="3">The sequence shown here is derived from an EMBL/GenBank/DDBJ whole genome shotgun (WGS) entry which is preliminary data.</text>
</comment>
<sequence>MTASTRERLLRGLLVVALLAGVVAVTFGGGYRASHAMLDDASAHVQKKGTVVRVNAEAKSVDARAVRRLAKGGQRLEVVQMSPGVLYVVNNVTGAVWRLPTDSLDPQLVRAAQRKEGPRPRVAAGGGNAYVLDPDGRVTLLEGPSGNRGAQASLPAPATQLVVDGRGTAWALSGHTGELFAVSGGRFVSGHRVSAGGEVVALVLAGGRPVVYRPERGEATMMKADGTPERTIGLPRQDPSDVKAAAPGADSPVLVVVTRRLATLIKADFGTGAVRTSRLAGRERHRFGPPVVSRGRVYVPDYRSRHVVVHDLRSMRPTGEPRHVQGKGGDDFELFARDGRVWVNDPDQKELMSFDREGKVVTFAPDDLSNGPEGGRSQRPATGVPPVTRRPSPGTDIGDPTGRPNTTRNGGDDGGSTGQRGGDGQRGTGEGEGGTPAREPDDPPRPLVVVPPVVGQPAAQAEAEIRRARLRARSVSLPGNCVSGTVTASDPGAGTRVKRDSLVVLRVCGPARVPPVTGLTIDQAHQTLQNARFQWRDVPGGVAQNPADIGRVIAQDPRAPREANTGTTITLTYIDPARGSGVVVPSVQSMNPDQACQTLQALSLACAGKPDEVTWQTNVVHGQSPNAGTQVPAGTGVEYIYETVAPSGLRRYKARGNEARHLSVNGAHPGEDKWADMQVIGGAYSAGERGVPGLVDIYQFVCDSNCGDPKRDIGRYYSRNAAPPNARWQATGPAFACLTDPVPGTKPLVTMRSEQLNSWAFAPKDSEEYNWHADPNHGAYTEVSTLCHIWFGVGGFRG</sequence>
<evidence type="ECO:0000256" key="1">
    <source>
        <dbReference type="SAM" id="MobiDB-lite"/>
    </source>
</evidence>
<dbReference type="EMBL" id="SMKU01000039">
    <property type="protein sequence ID" value="TDD92502.1"/>
    <property type="molecule type" value="Genomic_DNA"/>
</dbReference>
<dbReference type="PROSITE" id="PS51178">
    <property type="entry name" value="PASTA"/>
    <property type="match status" value="3"/>
</dbReference>
<dbReference type="CDD" id="cd06577">
    <property type="entry name" value="PASTA_pknB"/>
    <property type="match status" value="3"/>
</dbReference>
<feature type="domain" description="PASTA" evidence="2">
    <location>
        <begin position="578"/>
        <end position="643"/>
    </location>
</feature>
<dbReference type="Pfam" id="PF03793">
    <property type="entry name" value="PASTA"/>
    <property type="match status" value="3"/>
</dbReference>
<dbReference type="SUPFAM" id="SSF63829">
    <property type="entry name" value="Calcium-dependent phosphotriesterase"/>
    <property type="match status" value="1"/>
</dbReference>
<dbReference type="Proteomes" id="UP000294513">
    <property type="component" value="Unassembled WGS sequence"/>
</dbReference>
<dbReference type="InterPro" id="IPR005543">
    <property type="entry name" value="PASTA_dom"/>
</dbReference>
<gene>
    <name evidence="3" type="ORF">E1298_10820</name>
</gene>
<feature type="domain" description="PASTA" evidence="2">
    <location>
        <begin position="442"/>
        <end position="508"/>
    </location>
</feature>
<evidence type="ECO:0000313" key="3">
    <source>
        <dbReference type="EMBL" id="TDD92502.1"/>
    </source>
</evidence>
<proteinExistence type="predicted"/>
<protein>
    <submittedName>
        <fullName evidence="3">PASTA domain-containing protein</fullName>
    </submittedName>
</protein>
<organism evidence="3 4">
    <name type="scientific">Actinomadura rubrisoli</name>
    <dbReference type="NCBI Taxonomy" id="2530368"/>
    <lineage>
        <taxon>Bacteria</taxon>
        <taxon>Bacillati</taxon>
        <taxon>Actinomycetota</taxon>
        <taxon>Actinomycetes</taxon>
        <taxon>Streptosporangiales</taxon>
        <taxon>Thermomonosporaceae</taxon>
        <taxon>Actinomadura</taxon>
    </lineage>
</organism>
<dbReference type="OrthoDB" id="3372012at2"/>
<keyword evidence="4" id="KW-1185">Reference proteome</keyword>
<reference evidence="3 4" key="1">
    <citation type="submission" date="2019-03" db="EMBL/GenBank/DDBJ databases">
        <title>Draft genome sequences of novel Actinobacteria.</title>
        <authorList>
            <person name="Sahin N."/>
            <person name="Ay H."/>
            <person name="Saygin H."/>
        </authorList>
    </citation>
    <scope>NUCLEOTIDE SEQUENCE [LARGE SCALE GENOMIC DNA]</scope>
    <source>
        <strain evidence="3 4">H3C3</strain>
    </source>
</reference>